<evidence type="ECO:0000313" key="2">
    <source>
        <dbReference type="EMBL" id="CUO74340.1"/>
    </source>
</evidence>
<evidence type="ECO:0000256" key="1">
    <source>
        <dbReference type="SAM" id="MobiDB-lite"/>
    </source>
</evidence>
<dbReference type="Proteomes" id="UP001199915">
    <property type="component" value="Unassembled WGS sequence"/>
</dbReference>
<sequence>MIHILFMILKALGILLLVLLFLVLLIVCTVLFLPFCYRAQVLKEEEGFACVKASGRVSWLFGAVALTASYEEQKPEAQILLFGASLETWKRRLKKIRRGEASVSRTEENETENAPEAEKTAEQKAEAKKEQTSAEQPAEQKTDTVKKQMPQRDAEKTQKAPDQTEKQQKVTAQKEQPEQEQEQEPDAPKKSILERFFGRIEYLPEKLLNLVSRLLQTAFRLLELPFRLLEKLEQKIQAGRRLKRKWESVKKFFRSKMFREALLHAKKEVLYFLKKAAPKKVTGTVRFGFDDPALTGETLGILGMIYGKLPKDLSVQPDFEQEILRGDVRMKGSFQAVTAAGIALRLFRDQNLRKTIRHFKHKEA</sequence>
<dbReference type="Proteomes" id="UP000095709">
    <property type="component" value="Unassembled WGS sequence"/>
</dbReference>
<reference evidence="3" key="2">
    <citation type="submission" date="2022-01" db="EMBL/GenBank/DDBJ databases">
        <title>Collection of gut derived symbiotic bacterial strains cultured from healthy donors.</title>
        <authorList>
            <person name="Lin H."/>
            <person name="Kohout C."/>
            <person name="Waligurski E."/>
            <person name="Pamer E.G."/>
        </authorList>
    </citation>
    <scope>NUCLEOTIDE SEQUENCE</scope>
    <source>
        <strain evidence="3">DFI.5.49</strain>
    </source>
</reference>
<dbReference type="EMBL" id="CZAL01000001">
    <property type="protein sequence ID" value="CUO74340.1"/>
    <property type="molecule type" value="Genomic_DNA"/>
</dbReference>
<dbReference type="EMBL" id="JAKNFS010000003">
    <property type="protein sequence ID" value="MCG4764350.1"/>
    <property type="molecule type" value="Genomic_DNA"/>
</dbReference>
<organism evidence="2 4">
    <name type="scientific">Fusicatenibacter saccharivorans</name>
    <dbReference type="NCBI Taxonomy" id="1150298"/>
    <lineage>
        <taxon>Bacteria</taxon>
        <taxon>Bacillati</taxon>
        <taxon>Bacillota</taxon>
        <taxon>Clostridia</taxon>
        <taxon>Lachnospirales</taxon>
        <taxon>Lachnospiraceae</taxon>
        <taxon>Fusicatenibacter</taxon>
    </lineage>
</organism>
<dbReference type="Pfam" id="PF11167">
    <property type="entry name" value="DUF2953"/>
    <property type="match status" value="1"/>
</dbReference>
<feature type="compositionally biased region" description="Basic and acidic residues" evidence="1">
    <location>
        <begin position="116"/>
        <end position="168"/>
    </location>
</feature>
<accession>A0A174HMM2</accession>
<protein>
    <submittedName>
        <fullName evidence="3">DUF2953 domain-containing protein</fullName>
    </submittedName>
    <submittedName>
        <fullName evidence="2">Predicted membrane protein</fullName>
    </submittedName>
</protein>
<gene>
    <name evidence="2" type="ORF">ERS852498_00399</name>
    <name evidence="3" type="ORF">L0N21_02270</name>
</gene>
<evidence type="ECO:0000313" key="3">
    <source>
        <dbReference type="EMBL" id="MCG4764350.1"/>
    </source>
</evidence>
<proteinExistence type="predicted"/>
<dbReference type="AlphaFoldDB" id="A0A174HMM2"/>
<dbReference type="RefSeq" id="WP_082426137.1">
    <property type="nucleotide sequence ID" value="NZ_CZAL01000001.1"/>
</dbReference>
<evidence type="ECO:0000313" key="4">
    <source>
        <dbReference type="Proteomes" id="UP000095709"/>
    </source>
</evidence>
<name>A0A174HMM2_9FIRM</name>
<dbReference type="InterPro" id="IPR021338">
    <property type="entry name" value="DUF2953"/>
</dbReference>
<feature type="region of interest" description="Disordered" evidence="1">
    <location>
        <begin position="100"/>
        <end position="190"/>
    </location>
</feature>
<reference evidence="2 4" key="1">
    <citation type="submission" date="2015-09" db="EMBL/GenBank/DDBJ databases">
        <authorList>
            <consortium name="Pathogen Informatics"/>
        </authorList>
    </citation>
    <scope>NUCLEOTIDE SEQUENCE [LARGE SCALE GENOMIC DNA]</scope>
    <source>
        <strain evidence="2 4">2789STDY5834885</strain>
    </source>
</reference>